<name>A0A014N6J9_9HYPO</name>
<feature type="compositionally biased region" description="Polar residues" evidence="1">
    <location>
        <begin position="311"/>
        <end position="328"/>
    </location>
</feature>
<keyword evidence="2" id="KW-1133">Transmembrane helix</keyword>
<feature type="transmembrane region" description="Helical" evidence="2">
    <location>
        <begin position="257"/>
        <end position="280"/>
    </location>
</feature>
<evidence type="ECO:0000259" key="3">
    <source>
        <dbReference type="Pfam" id="PF20684"/>
    </source>
</evidence>
<evidence type="ECO:0000313" key="4">
    <source>
        <dbReference type="EMBL" id="EXU95369.1"/>
    </source>
</evidence>
<sequence>MSEASAAALYAMSGVLIGVSVITVTMRFYARRCQKAPLLADDWLLIPSLITFIGTCACIFYGKWSYSSIWLLHSRLYTGTIKGNQRTFGQGIRTTQIALNLLSIASLGFVKLSALFFYKRILCVSGGKASLNITIITSIAVVICWVVTFEFLIGFQCHTHFSALWDGTQRKYCTYAWPALLAQAISDFLLDVWVLVLPIYPVMKLQATIYRKIAIYGILLLACAGVGASIARLVIFVQLQSGEFSIPFVSRSISQAFFYMILEVGVGLIAVCLPSIWLVFTSAAPEAFLQSDRSVVSLASLHSKPSEKTQEPSSNKVLQSSKTNSSMA</sequence>
<reference evidence="4 5" key="1">
    <citation type="submission" date="2014-02" db="EMBL/GenBank/DDBJ databases">
        <title>The genome sequence of the entomopathogenic fungus Metarhizium robertsii ARSEF 2575.</title>
        <authorList>
            <person name="Giuliano Garisto Donzelli B."/>
            <person name="Roe B.A."/>
            <person name="Macmil S.L."/>
            <person name="Krasnoff S.B."/>
            <person name="Gibson D.M."/>
        </authorList>
    </citation>
    <scope>NUCLEOTIDE SEQUENCE [LARGE SCALE GENOMIC DNA]</scope>
    <source>
        <strain evidence="4 5">ARSEF 2575</strain>
    </source>
</reference>
<evidence type="ECO:0000313" key="5">
    <source>
        <dbReference type="Proteomes" id="UP000030151"/>
    </source>
</evidence>
<evidence type="ECO:0000256" key="1">
    <source>
        <dbReference type="SAM" id="MobiDB-lite"/>
    </source>
</evidence>
<dbReference type="Proteomes" id="UP000030151">
    <property type="component" value="Unassembled WGS sequence"/>
</dbReference>
<dbReference type="Pfam" id="PF20684">
    <property type="entry name" value="Fung_rhodopsin"/>
    <property type="match status" value="1"/>
</dbReference>
<dbReference type="InterPro" id="IPR049326">
    <property type="entry name" value="Rhodopsin_dom_fungi"/>
</dbReference>
<feature type="transmembrane region" description="Helical" evidence="2">
    <location>
        <begin position="130"/>
        <end position="155"/>
    </location>
</feature>
<dbReference type="GO" id="GO:0016020">
    <property type="term" value="C:membrane"/>
    <property type="evidence" value="ECO:0007669"/>
    <property type="project" value="UniProtKB-SubCell"/>
</dbReference>
<feature type="transmembrane region" description="Helical" evidence="2">
    <location>
        <begin position="213"/>
        <end position="237"/>
    </location>
</feature>
<dbReference type="HOGENOM" id="CLU_028200_14_0_1"/>
<evidence type="ECO:0000256" key="2">
    <source>
        <dbReference type="SAM" id="Phobius"/>
    </source>
</evidence>
<proteinExistence type="predicted"/>
<gene>
    <name evidence="4" type="ORF">X797_011557</name>
</gene>
<dbReference type="AlphaFoldDB" id="A0A014N6J9"/>
<organism evidence="4 5">
    <name type="scientific">Metarhizium robertsii</name>
    <dbReference type="NCBI Taxonomy" id="568076"/>
    <lineage>
        <taxon>Eukaryota</taxon>
        <taxon>Fungi</taxon>
        <taxon>Dikarya</taxon>
        <taxon>Ascomycota</taxon>
        <taxon>Pezizomycotina</taxon>
        <taxon>Sordariomycetes</taxon>
        <taxon>Hypocreomycetidae</taxon>
        <taxon>Hypocreales</taxon>
        <taxon>Clavicipitaceae</taxon>
        <taxon>Metarhizium</taxon>
    </lineage>
</organism>
<keyword evidence="2" id="KW-0812">Transmembrane</keyword>
<feature type="transmembrane region" description="Helical" evidence="2">
    <location>
        <begin position="97"/>
        <end position="118"/>
    </location>
</feature>
<feature type="transmembrane region" description="Helical" evidence="2">
    <location>
        <begin position="175"/>
        <end position="201"/>
    </location>
</feature>
<feature type="transmembrane region" description="Helical" evidence="2">
    <location>
        <begin position="42"/>
        <end position="62"/>
    </location>
</feature>
<keyword evidence="2" id="KW-0472">Membrane</keyword>
<protein>
    <recommendedName>
        <fullName evidence="3">Rhodopsin domain-containing protein</fullName>
    </recommendedName>
</protein>
<comment type="caution">
    <text evidence="4">The sequence shown here is derived from an EMBL/GenBank/DDBJ whole genome shotgun (WGS) entry which is preliminary data.</text>
</comment>
<accession>A0A014N6J9</accession>
<feature type="region of interest" description="Disordered" evidence="1">
    <location>
        <begin position="303"/>
        <end position="328"/>
    </location>
</feature>
<feature type="domain" description="Rhodopsin" evidence="3">
    <location>
        <begin position="26"/>
        <end position="280"/>
    </location>
</feature>
<dbReference type="EMBL" id="JELW01000084">
    <property type="protein sequence ID" value="EXU95369.1"/>
    <property type="molecule type" value="Genomic_DNA"/>
</dbReference>
<feature type="transmembrane region" description="Helical" evidence="2">
    <location>
        <begin position="6"/>
        <end position="30"/>
    </location>
</feature>